<dbReference type="PANTHER" id="PTHR42723:SF1">
    <property type="entry name" value="CHLOROPHYLL SYNTHASE, CHLOROPLASTIC"/>
    <property type="match status" value="1"/>
</dbReference>
<organism evidence="6 7">
    <name type="scientific">Mycena chlorophos</name>
    <name type="common">Agaric fungus</name>
    <name type="synonym">Agaricus chlorophos</name>
    <dbReference type="NCBI Taxonomy" id="658473"/>
    <lineage>
        <taxon>Eukaryota</taxon>
        <taxon>Fungi</taxon>
        <taxon>Dikarya</taxon>
        <taxon>Basidiomycota</taxon>
        <taxon>Agaricomycotina</taxon>
        <taxon>Agaricomycetes</taxon>
        <taxon>Agaricomycetidae</taxon>
        <taxon>Agaricales</taxon>
        <taxon>Marasmiineae</taxon>
        <taxon>Mycenaceae</taxon>
        <taxon>Mycena</taxon>
    </lineage>
</organism>
<evidence type="ECO:0000256" key="2">
    <source>
        <dbReference type="ARBA" id="ARBA00022692"/>
    </source>
</evidence>
<feature type="transmembrane region" description="Helical" evidence="5">
    <location>
        <begin position="92"/>
        <end position="111"/>
    </location>
</feature>
<dbReference type="Gene3D" id="1.10.357.140">
    <property type="entry name" value="UbiA prenyltransferase"/>
    <property type="match status" value="1"/>
</dbReference>
<dbReference type="Pfam" id="PF01040">
    <property type="entry name" value="UbiA"/>
    <property type="match status" value="1"/>
</dbReference>
<sequence length="342" mass="38171">MKIMVQTPQVEKSSKTANIEVQDEDSGGILGVSFLYDALVSEIHLFWRFSWRDFSMTVIPGSTYTLAALRSLSPTELPAPSLFIPPLIRSVIYFIFFVYSFNLANQINGLAEDRINKPDRPLAAGLVSVRGAYIRWYLITFVLLTAGYAWGIPKWALTWVGLTIYTSWCGGDKHWATKNLFFMSTGAVAILAPRWELGIGTIPPLVWRSIIQLGTILSVVAHLQDMRDVAGDTAAGRKTLPIALGSDFPWIMASIVALCPFVGWKLQVLHSKVGNEMVWYSGALLSLATFYVAYRVLVGNEKNYHHKTYMVCGLFCPGLKLILVLVLDVYLLWMLAVPVLFP</sequence>
<name>A0ABQ0L2L5_MYCCL</name>
<evidence type="ECO:0000256" key="5">
    <source>
        <dbReference type="SAM" id="Phobius"/>
    </source>
</evidence>
<dbReference type="Proteomes" id="UP000815677">
    <property type="component" value="Unassembled WGS sequence"/>
</dbReference>
<keyword evidence="7" id="KW-1185">Reference proteome</keyword>
<dbReference type="InterPro" id="IPR044878">
    <property type="entry name" value="UbiA_sf"/>
</dbReference>
<dbReference type="InterPro" id="IPR050475">
    <property type="entry name" value="Prenyltransferase_related"/>
</dbReference>
<dbReference type="InterPro" id="IPR000537">
    <property type="entry name" value="UbiA_prenyltransferase"/>
</dbReference>
<protein>
    <submittedName>
        <fullName evidence="6">UbiA prenyltransferase</fullName>
    </submittedName>
</protein>
<feature type="transmembrane region" description="Helical" evidence="5">
    <location>
        <begin position="132"/>
        <end position="152"/>
    </location>
</feature>
<evidence type="ECO:0000313" key="7">
    <source>
        <dbReference type="Proteomes" id="UP000815677"/>
    </source>
</evidence>
<accession>A0ABQ0L2L5</accession>
<evidence type="ECO:0000256" key="4">
    <source>
        <dbReference type="ARBA" id="ARBA00023136"/>
    </source>
</evidence>
<feature type="transmembrane region" description="Helical" evidence="5">
    <location>
        <begin position="309"/>
        <end position="333"/>
    </location>
</feature>
<keyword evidence="2 5" id="KW-0812">Transmembrane</keyword>
<feature type="transmembrane region" description="Helical" evidence="5">
    <location>
        <begin position="278"/>
        <end position="297"/>
    </location>
</feature>
<reference evidence="6" key="1">
    <citation type="submission" date="2014-09" db="EMBL/GenBank/DDBJ databases">
        <title>Genome sequence of the luminous mushroom Mycena chlorophos for searching fungal bioluminescence genes.</title>
        <authorList>
            <person name="Tanaka Y."/>
            <person name="Kasuga D."/>
            <person name="Oba Y."/>
            <person name="Hase S."/>
            <person name="Sato K."/>
            <person name="Oba Y."/>
            <person name="Sakakibara Y."/>
        </authorList>
    </citation>
    <scope>NUCLEOTIDE SEQUENCE</scope>
</reference>
<keyword evidence="3 5" id="KW-1133">Transmembrane helix</keyword>
<keyword evidence="4 5" id="KW-0472">Membrane</keyword>
<dbReference type="EMBL" id="DF840009">
    <property type="protein sequence ID" value="GAT44679.1"/>
    <property type="molecule type" value="Genomic_DNA"/>
</dbReference>
<comment type="subcellular location">
    <subcellularLocation>
        <location evidence="1">Membrane</location>
        <topology evidence="1">Multi-pass membrane protein</topology>
    </subcellularLocation>
</comment>
<gene>
    <name evidence="6" type="ORF">MCHLO_02293</name>
</gene>
<dbReference type="PANTHER" id="PTHR42723">
    <property type="entry name" value="CHLOROPHYLL SYNTHASE"/>
    <property type="match status" value="1"/>
</dbReference>
<dbReference type="CDD" id="cd13965">
    <property type="entry name" value="PT_UbiA_3"/>
    <property type="match status" value="1"/>
</dbReference>
<proteinExistence type="predicted"/>
<evidence type="ECO:0000313" key="6">
    <source>
        <dbReference type="EMBL" id="GAT44679.1"/>
    </source>
</evidence>
<feature type="transmembrane region" description="Helical" evidence="5">
    <location>
        <begin position="244"/>
        <end position="266"/>
    </location>
</feature>
<evidence type="ECO:0000256" key="1">
    <source>
        <dbReference type="ARBA" id="ARBA00004141"/>
    </source>
</evidence>
<feature type="transmembrane region" description="Helical" evidence="5">
    <location>
        <begin position="205"/>
        <end position="223"/>
    </location>
</feature>
<evidence type="ECO:0000256" key="3">
    <source>
        <dbReference type="ARBA" id="ARBA00022989"/>
    </source>
</evidence>